<dbReference type="RefSeq" id="WP_146166179.1">
    <property type="nucleotide sequence ID" value="NZ_PYUC01000003.1"/>
</dbReference>
<protein>
    <submittedName>
        <fullName evidence="3">Uncharacterized protein</fullName>
    </submittedName>
</protein>
<reference evidence="3 4" key="1">
    <citation type="submission" date="2018-03" db="EMBL/GenBank/DDBJ databases">
        <title>Whole genome analyses suggest that Burkholderia sensu lato contains two further novel genera in the rhizoxinica-symbiotica group Mycetohabitans gen. nov., and Trinickia gen. nov.: implications for the evolution of diazotrophy and nodulation in the Burkholderiaceae.</title>
        <authorList>
            <person name="Estrada De Los Santos P."/>
            <person name="Palmer M."/>
            <person name="Chavez-Ramirez B."/>
            <person name="Steenkamp E.T."/>
            <person name="Hirsch A.M."/>
            <person name="Manyaka P."/>
            <person name="Maluk M."/>
            <person name="Lafos M."/>
            <person name="Crook M."/>
            <person name="Gross E."/>
            <person name="Simon M.F."/>
            <person name="Bueno Dos Reis Junior F."/>
            <person name="Poole P.S."/>
            <person name="Venter S.N."/>
            <person name="James E.K."/>
        </authorList>
    </citation>
    <scope>NUCLEOTIDE SEQUENCE [LARGE SCALE GENOMIC DNA]</scope>
    <source>
        <strain evidence="3 4">JPY-366</strain>
    </source>
</reference>
<name>A0A2T3XXQ8_9BURK</name>
<comment type="caution">
    <text evidence="3">The sequence shown here is derived from an EMBL/GenBank/DDBJ whole genome shotgun (WGS) entry which is preliminary data.</text>
</comment>
<keyword evidence="2" id="KW-0812">Transmembrane</keyword>
<evidence type="ECO:0000313" key="3">
    <source>
        <dbReference type="EMBL" id="PTB21284.1"/>
    </source>
</evidence>
<dbReference type="EMBL" id="PYUC01000003">
    <property type="protein sequence ID" value="PTB21284.1"/>
    <property type="molecule type" value="Genomic_DNA"/>
</dbReference>
<proteinExistence type="predicted"/>
<evidence type="ECO:0000256" key="1">
    <source>
        <dbReference type="SAM" id="MobiDB-lite"/>
    </source>
</evidence>
<evidence type="ECO:0000256" key="2">
    <source>
        <dbReference type="SAM" id="Phobius"/>
    </source>
</evidence>
<keyword evidence="2" id="KW-1133">Transmembrane helix</keyword>
<organism evidence="3 4">
    <name type="scientific">Trinickia symbiotica</name>
    <dbReference type="NCBI Taxonomy" id="863227"/>
    <lineage>
        <taxon>Bacteria</taxon>
        <taxon>Pseudomonadati</taxon>
        <taxon>Pseudomonadota</taxon>
        <taxon>Betaproteobacteria</taxon>
        <taxon>Burkholderiales</taxon>
        <taxon>Burkholderiaceae</taxon>
        <taxon>Trinickia</taxon>
    </lineage>
</organism>
<dbReference type="AlphaFoldDB" id="A0A2T3XXQ8"/>
<sequence length="266" mass="28633">MEMTIRSLSLTQLQFDTTAPITREPPSTPRPTANADTVAPPDKITLYLSKDTAHKNPLTLQKTEVGVATFKDKHGKEYKYGTIKDSPNVFTDWKSRNVYVLDSPEHRRALIDLQEKADRQGEHLANVPSPKYVKYATAAGAILGAEVGSAFAPVVGVVPGAVIGAAVLGGSAAAVANLVRHKDQFPLRKKIAVLQDTGVERRAETLRAAVSHSSRMPVALAECLLSTAGDIREIAENELTRRMEVSTVRAGNDNRSAPIGEKAVSS</sequence>
<feature type="region of interest" description="Disordered" evidence="1">
    <location>
        <begin position="14"/>
        <end position="41"/>
    </location>
</feature>
<feature type="transmembrane region" description="Helical" evidence="2">
    <location>
        <begin position="158"/>
        <end position="179"/>
    </location>
</feature>
<gene>
    <name evidence="3" type="ORF">C9I57_06325</name>
</gene>
<evidence type="ECO:0000313" key="4">
    <source>
        <dbReference type="Proteomes" id="UP000240638"/>
    </source>
</evidence>
<accession>A0A2T3XXQ8</accession>
<keyword evidence="2" id="KW-0472">Membrane</keyword>
<dbReference type="Proteomes" id="UP000240638">
    <property type="component" value="Unassembled WGS sequence"/>
</dbReference>